<evidence type="ECO:0000313" key="1">
    <source>
        <dbReference type="EMBL" id="KAL2062570.1"/>
    </source>
</evidence>
<name>A0ABR4BY82_9HELO</name>
<reference evidence="1 2" key="1">
    <citation type="journal article" date="2024" name="Commun. Biol.">
        <title>Comparative genomic analysis of thermophilic fungi reveals convergent evolutionary adaptations and gene losses.</title>
        <authorList>
            <person name="Steindorff A.S."/>
            <person name="Aguilar-Pontes M.V."/>
            <person name="Robinson A.J."/>
            <person name="Andreopoulos B."/>
            <person name="LaButti K."/>
            <person name="Kuo A."/>
            <person name="Mondo S."/>
            <person name="Riley R."/>
            <person name="Otillar R."/>
            <person name="Haridas S."/>
            <person name="Lipzen A."/>
            <person name="Grimwood J."/>
            <person name="Schmutz J."/>
            <person name="Clum A."/>
            <person name="Reid I.D."/>
            <person name="Moisan M.C."/>
            <person name="Butler G."/>
            <person name="Nguyen T.T.M."/>
            <person name="Dewar K."/>
            <person name="Conant G."/>
            <person name="Drula E."/>
            <person name="Henrissat B."/>
            <person name="Hansel C."/>
            <person name="Singer S."/>
            <person name="Hutchinson M.I."/>
            <person name="de Vries R.P."/>
            <person name="Natvig D.O."/>
            <person name="Powell A.J."/>
            <person name="Tsang A."/>
            <person name="Grigoriev I.V."/>
        </authorList>
    </citation>
    <scope>NUCLEOTIDE SEQUENCE [LARGE SCALE GENOMIC DNA]</scope>
    <source>
        <strain evidence="1 2">CBS 494.80</strain>
    </source>
</reference>
<organism evidence="1 2">
    <name type="scientific">Oculimacula yallundae</name>
    <dbReference type="NCBI Taxonomy" id="86028"/>
    <lineage>
        <taxon>Eukaryota</taxon>
        <taxon>Fungi</taxon>
        <taxon>Dikarya</taxon>
        <taxon>Ascomycota</taxon>
        <taxon>Pezizomycotina</taxon>
        <taxon>Leotiomycetes</taxon>
        <taxon>Helotiales</taxon>
        <taxon>Ploettnerulaceae</taxon>
        <taxon>Oculimacula</taxon>
    </lineage>
</organism>
<sequence>MSTWEAKVLNCSKILKGGAGTESFTKIDLWDEVAKGDKVAQLKSLLDIFKANGGKPTSLFSLDAVLRKAAEFQLSAMKKFTDAVTTKLRFDGSTEKSATVWARMIKDSAYAMRTDINANLDTTTTNAIDKINQMPHNAQSSGADIYIMGLAMIQMLYEALWNEAMKVSALAPEFLQGRWGGVGMAFSRVKDSEHAVIGGLQSIFRMSHK</sequence>
<protein>
    <submittedName>
        <fullName evidence="1">Uncharacterized protein</fullName>
    </submittedName>
</protein>
<evidence type="ECO:0000313" key="2">
    <source>
        <dbReference type="Proteomes" id="UP001595075"/>
    </source>
</evidence>
<dbReference type="Proteomes" id="UP001595075">
    <property type="component" value="Unassembled WGS sequence"/>
</dbReference>
<keyword evidence="2" id="KW-1185">Reference proteome</keyword>
<dbReference type="EMBL" id="JAZHXI010000016">
    <property type="protein sequence ID" value="KAL2062570.1"/>
    <property type="molecule type" value="Genomic_DNA"/>
</dbReference>
<gene>
    <name evidence="1" type="ORF">VTL71DRAFT_5642</name>
</gene>
<proteinExistence type="predicted"/>
<comment type="caution">
    <text evidence="1">The sequence shown here is derived from an EMBL/GenBank/DDBJ whole genome shotgun (WGS) entry which is preliminary data.</text>
</comment>
<accession>A0ABR4BY82</accession>